<accession>A0A177UDB3</accession>
<dbReference type="EMBL" id="CAJHJG010005080">
    <property type="protein sequence ID" value="CAD6947405.1"/>
    <property type="molecule type" value="Genomic_DNA"/>
</dbReference>
<dbReference type="AlphaFoldDB" id="A0A177UDB3"/>
<dbReference type="EMBL" id="LWDD02000032">
    <property type="protein sequence ID" value="KAE8265055.1"/>
    <property type="molecule type" value="Genomic_DNA"/>
</dbReference>
<reference evidence="3" key="1">
    <citation type="submission" date="2016-04" db="EMBL/GenBank/DDBJ databases">
        <authorList>
            <person name="Nguyen H.D."/>
            <person name="Kesanakurti P."/>
            <person name="Cullis J."/>
            <person name="Levesque C.A."/>
            <person name="Hambleton S."/>
        </authorList>
    </citation>
    <scope>NUCLEOTIDE SEQUENCE</scope>
    <source>
        <strain evidence="3">DAOMC 238032</strain>
    </source>
</reference>
<proteinExistence type="predicted"/>
<reference evidence="2" key="3">
    <citation type="submission" date="2020-10" db="EMBL/GenBank/DDBJ databases">
        <authorList>
            <person name="Sedaghatjoo S."/>
        </authorList>
    </citation>
    <scope>NUCLEOTIDE SEQUENCE</scope>
    <source>
        <strain evidence="2">AZH3</strain>
    </source>
</reference>
<feature type="region of interest" description="Disordered" evidence="1">
    <location>
        <begin position="48"/>
        <end position="69"/>
    </location>
</feature>
<dbReference type="Proteomes" id="UP000077671">
    <property type="component" value="Unassembled WGS sequence"/>
</dbReference>
<evidence type="ECO:0000313" key="4">
    <source>
        <dbReference type="Proteomes" id="UP000077671"/>
    </source>
</evidence>
<evidence type="ECO:0000313" key="3">
    <source>
        <dbReference type="EMBL" id="KAE8265055.1"/>
    </source>
</evidence>
<reference evidence="3" key="2">
    <citation type="journal article" date="2019" name="IMA Fungus">
        <title>Genome sequencing and comparison of five Tilletia species to identify candidate genes for the detection of regulated species infecting wheat.</title>
        <authorList>
            <person name="Nguyen H.D.T."/>
            <person name="Sultana T."/>
            <person name="Kesanakurti P."/>
            <person name="Hambleton S."/>
        </authorList>
    </citation>
    <scope>NUCLEOTIDE SEQUENCE</scope>
    <source>
        <strain evidence="3">DAOMC 238032</strain>
    </source>
</reference>
<evidence type="ECO:0000256" key="1">
    <source>
        <dbReference type="SAM" id="MobiDB-lite"/>
    </source>
</evidence>
<gene>
    <name evidence="3" type="ORF">A4X03_0g525</name>
    <name evidence="2" type="ORF">JKIAZH3_G3795</name>
</gene>
<evidence type="ECO:0000313" key="5">
    <source>
        <dbReference type="Proteomes" id="UP000836402"/>
    </source>
</evidence>
<sequence>MTPNEQETGVAKLRMGIQGAGVDVQNINGLPADNDAFIQRNFTPTEIYQLPTPEPTSAAASLPKRLSSK</sequence>
<comment type="caution">
    <text evidence="3">The sequence shown here is derived from an EMBL/GenBank/DDBJ whole genome shotgun (WGS) entry which is preliminary data.</text>
</comment>
<keyword evidence="5" id="KW-1185">Reference proteome</keyword>
<name>A0A177UDB3_9BASI</name>
<evidence type="ECO:0000313" key="2">
    <source>
        <dbReference type="EMBL" id="CAD6947405.1"/>
    </source>
</evidence>
<organism evidence="3 4">
    <name type="scientific">Tilletia caries</name>
    <name type="common">wheat bunt fungus</name>
    <dbReference type="NCBI Taxonomy" id="13290"/>
    <lineage>
        <taxon>Eukaryota</taxon>
        <taxon>Fungi</taxon>
        <taxon>Dikarya</taxon>
        <taxon>Basidiomycota</taxon>
        <taxon>Ustilaginomycotina</taxon>
        <taxon>Exobasidiomycetes</taxon>
        <taxon>Tilletiales</taxon>
        <taxon>Tilletiaceae</taxon>
        <taxon>Tilletia</taxon>
    </lineage>
</organism>
<dbReference type="Proteomes" id="UP000836402">
    <property type="component" value="Unassembled WGS sequence"/>
</dbReference>
<protein>
    <submittedName>
        <fullName evidence="3">Uncharacterized protein</fullName>
    </submittedName>
</protein>